<evidence type="ECO:0000313" key="1">
    <source>
        <dbReference type="EMBL" id="MBB4017580.1"/>
    </source>
</evidence>
<keyword evidence="2" id="KW-1185">Reference proteome</keyword>
<gene>
    <name evidence="1" type="ORF">GGR16_002614</name>
</gene>
<proteinExistence type="predicted"/>
<evidence type="ECO:0000313" key="2">
    <source>
        <dbReference type="Proteomes" id="UP000577362"/>
    </source>
</evidence>
<dbReference type="Proteomes" id="UP000577362">
    <property type="component" value="Unassembled WGS sequence"/>
</dbReference>
<dbReference type="EMBL" id="JACIEN010000003">
    <property type="protein sequence ID" value="MBB4017580.1"/>
    <property type="molecule type" value="Genomic_DNA"/>
</dbReference>
<sequence length="695" mass="74550">MAYLAVEDFKLGLDRRRPRKAGVPGTLWLLVNGHISRGGDIERRKEFVPFYALPPGTFGMASVYTQLFVFGSLDLAGAMPIGVQYQRCEATGANMVEVLDVQTFDGKFYVIAEFDDGNVYHFYDGARVADWDVIADANTNFAALAGLLAEKVSADDAVQVASAGQTITLQARVPGVPFTVSGSAVDRGSTDDQTVTITTVQPNVSEVPEVRASAAIEIIDGVNDTDNAVTSVTVDGVELLSEPVPWTATREATAIRLQQVITSAAAQTGYDATVAGAVVTIHAAPGTGAAPNGLPVAVTHGTNIQLSHDPVLGGGVTHVDPVRQVVTATLGGTFEPVDMFSLTVNGVEYRATGRAAGTGRTCWVFKQRLWSTSRSLLRYCMLNNPSVWDPANTTEDNDAGFINLANQNEGQDNLVCVAEYNGRAAIFSRNSIRIWELAVDPAQNSFVHTLENSGTMAPHSVVSYGNNDVFYLNDTGLRSVRARAATDNAAVADVGNAIDPYVRQWLDAVSSDTARRAVAVIEPIDGRYWLAVGERIFVLSYFPGGGQNNISAWSVYEPGFVVSDFTRIHNQLYARSGDTIYLYGGLNGDTYPDEGQGVVQAWLPFLSARNLGQIKGIIGFDIACEGLWEVEVCINPNDERQVILAGQLEGSTYSEPNIALNGRAAVFAPKFECRSAGPATLSSFALYFKNAEPAK</sequence>
<protein>
    <recommendedName>
        <fullName evidence="3">Ubiquitin-activating enzyme E1 FCCH domain-containing protein</fullName>
    </recommendedName>
</protein>
<reference evidence="1 2" key="1">
    <citation type="submission" date="2020-08" db="EMBL/GenBank/DDBJ databases">
        <title>Genomic Encyclopedia of Type Strains, Phase IV (KMG-IV): sequencing the most valuable type-strain genomes for metagenomic binning, comparative biology and taxonomic classification.</title>
        <authorList>
            <person name="Goeker M."/>
        </authorList>
    </citation>
    <scope>NUCLEOTIDE SEQUENCE [LARGE SCALE GENOMIC DNA]</scope>
    <source>
        <strain evidence="1 2">DSM 103737</strain>
    </source>
</reference>
<dbReference type="RefSeq" id="WP_019403029.1">
    <property type="nucleotide sequence ID" value="NZ_JACIEN010000003.1"/>
</dbReference>
<accession>A0A840BX89</accession>
<dbReference type="AlphaFoldDB" id="A0A840BX89"/>
<organism evidence="1 2">
    <name type="scientific">Chelatococcus caeni</name>
    <dbReference type="NCBI Taxonomy" id="1348468"/>
    <lineage>
        <taxon>Bacteria</taxon>
        <taxon>Pseudomonadati</taxon>
        <taxon>Pseudomonadota</taxon>
        <taxon>Alphaproteobacteria</taxon>
        <taxon>Hyphomicrobiales</taxon>
        <taxon>Chelatococcaceae</taxon>
        <taxon>Chelatococcus</taxon>
    </lineage>
</organism>
<name>A0A840BX89_9HYPH</name>
<comment type="caution">
    <text evidence="1">The sequence shown here is derived from an EMBL/GenBank/DDBJ whole genome shotgun (WGS) entry which is preliminary data.</text>
</comment>
<evidence type="ECO:0008006" key="3">
    <source>
        <dbReference type="Google" id="ProtNLM"/>
    </source>
</evidence>